<reference evidence="6 8" key="2">
    <citation type="submission" date="2017-02" db="EMBL/GenBank/DDBJ databases">
        <authorList>
            <person name="Peterson S.W."/>
        </authorList>
    </citation>
    <scope>NUCLEOTIDE SEQUENCE [LARGE SCALE GENOMIC DNA]</scope>
    <source>
        <strain evidence="6 8">DSM 9653</strain>
    </source>
</reference>
<dbReference type="SMART" id="SM00922">
    <property type="entry name" value="MR_MLE"/>
    <property type="match status" value="1"/>
</dbReference>
<dbReference type="Gene3D" id="3.30.390.10">
    <property type="entry name" value="Enolase-like, N-terminal domain"/>
    <property type="match status" value="1"/>
</dbReference>
<dbReference type="InterPro" id="IPR013342">
    <property type="entry name" value="Mandelate_racemase_C"/>
</dbReference>
<dbReference type="InterPro" id="IPR013341">
    <property type="entry name" value="Mandelate_racemase_N_dom"/>
</dbReference>
<evidence type="ECO:0000256" key="1">
    <source>
        <dbReference type="ARBA" id="ARBA00001426"/>
    </source>
</evidence>
<comment type="pathway">
    <text evidence="2">Carbohydrate acid metabolism; D-glucarate degradation; 2,5-dioxopentanoate from D-glucarate: step 1/2.</text>
</comment>
<dbReference type="PANTHER" id="PTHR48080:SF4">
    <property type="entry name" value="GLUCARATE DEHYDRATASE"/>
    <property type="match status" value="1"/>
</dbReference>
<dbReference type="SUPFAM" id="SSF51604">
    <property type="entry name" value="Enolase C-terminal domain-like"/>
    <property type="match status" value="1"/>
</dbReference>
<organism evidence="5 7">
    <name type="scientific">Bosea thiooxidans</name>
    <dbReference type="NCBI Taxonomy" id="53254"/>
    <lineage>
        <taxon>Bacteria</taxon>
        <taxon>Pseudomonadati</taxon>
        <taxon>Pseudomonadota</taxon>
        <taxon>Alphaproteobacteria</taxon>
        <taxon>Hyphomicrobiales</taxon>
        <taxon>Boseaceae</taxon>
        <taxon>Bosea</taxon>
    </lineage>
</organism>
<dbReference type="InterPro" id="IPR029017">
    <property type="entry name" value="Enolase-like_N"/>
</dbReference>
<evidence type="ECO:0000313" key="8">
    <source>
        <dbReference type="Proteomes" id="UP000190130"/>
    </source>
</evidence>
<dbReference type="SFLD" id="SFLDG00180">
    <property type="entry name" value="muconate_cycloisomerase"/>
    <property type="match status" value="1"/>
</dbReference>
<dbReference type="GO" id="GO:0000287">
    <property type="term" value="F:magnesium ion binding"/>
    <property type="evidence" value="ECO:0007669"/>
    <property type="project" value="UniProtKB-ARBA"/>
</dbReference>
<dbReference type="InterPro" id="IPR018110">
    <property type="entry name" value="Mandel_Rmase/mucon_lact_enz_CS"/>
</dbReference>
<dbReference type="EMBL" id="FUYX01000002">
    <property type="protein sequence ID" value="SKB44343.1"/>
    <property type="molecule type" value="Genomic_DNA"/>
</dbReference>
<dbReference type="STRING" id="53254.SAMN05660750_00695"/>
<protein>
    <recommendedName>
        <fullName evidence="3">glucarate dehydratase</fullName>
        <ecNumber evidence="3">4.2.1.40</ecNumber>
    </recommendedName>
</protein>
<evidence type="ECO:0000259" key="4">
    <source>
        <dbReference type="SMART" id="SM00922"/>
    </source>
</evidence>
<dbReference type="SUPFAM" id="SSF54826">
    <property type="entry name" value="Enolase N-terminal domain-like"/>
    <property type="match status" value="1"/>
</dbReference>
<name>A0A0Q3LWE0_9HYPH</name>
<evidence type="ECO:0000256" key="3">
    <source>
        <dbReference type="ARBA" id="ARBA00011973"/>
    </source>
</evidence>
<evidence type="ECO:0000313" key="5">
    <source>
        <dbReference type="EMBL" id="KQK27697.1"/>
    </source>
</evidence>
<dbReference type="GO" id="GO:0009063">
    <property type="term" value="P:amino acid catabolic process"/>
    <property type="evidence" value="ECO:0007669"/>
    <property type="project" value="InterPro"/>
</dbReference>
<dbReference type="InterPro" id="IPR029065">
    <property type="entry name" value="Enolase_C-like"/>
</dbReference>
<dbReference type="PROSITE" id="PS00909">
    <property type="entry name" value="MR_MLE_2"/>
    <property type="match status" value="1"/>
</dbReference>
<dbReference type="Pfam" id="PF13378">
    <property type="entry name" value="MR_MLE_C"/>
    <property type="match status" value="1"/>
</dbReference>
<dbReference type="GO" id="GO:0008872">
    <property type="term" value="F:glucarate dehydratase activity"/>
    <property type="evidence" value="ECO:0007669"/>
    <property type="project" value="UniProtKB-EC"/>
</dbReference>
<dbReference type="Gene3D" id="3.20.20.120">
    <property type="entry name" value="Enolase-like C-terminal domain"/>
    <property type="match status" value="1"/>
</dbReference>
<dbReference type="SFLD" id="SFLDS00001">
    <property type="entry name" value="Enolase"/>
    <property type="match status" value="2"/>
</dbReference>
<dbReference type="Proteomes" id="UP000190130">
    <property type="component" value="Unassembled WGS sequence"/>
</dbReference>
<reference evidence="5 7" key="1">
    <citation type="submission" date="2015-10" db="EMBL/GenBank/DDBJ databases">
        <title>Draft genome of Bosea thiooxidans.</title>
        <authorList>
            <person name="Wang X."/>
        </authorList>
    </citation>
    <scope>NUCLEOTIDE SEQUENCE [LARGE SCALE GENOMIC DNA]</scope>
    <source>
        <strain evidence="5 7">CGMCC 9174</strain>
    </source>
</reference>
<dbReference type="Pfam" id="PF02746">
    <property type="entry name" value="MR_MLE_N"/>
    <property type="match status" value="1"/>
</dbReference>
<accession>A0A0Q3LWE0</accession>
<dbReference type="InterPro" id="IPR034593">
    <property type="entry name" value="DgoD-like"/>
</dbReference>
<dbReference type="RefSeq" id="WP_055730964.1">
    <property type="nucleotide sequence ID" value="NZ_FUYX01000002.1"/>
</dbReference>
<dbReference type="EC" id="4.2.1.40" evidence="3"/>
<sequence length="390" mass="42269">MALPDDPLTIIATRHWLVYIPFDSPIVWGSGKRAGSTRLVVEVTTASGIKGYGETIALLDFVPVVLEKVVLPLALGRSVADVERLHRHVLGAGYYHHERAAVMALAAVEMAMWDALGKNARLPLHALLGGAYRREIELAAYLFVADPKPCAETALRFRDEGYTTFKVKIGHDEKSDIALMEAVRRVVGDAPLRADVNGAWSPGTARRQLEKLKGLDLAYVEQPLVLHDIAGHAELRQAQTVPIAIDEGAYTLGDVGNVVRAAAADVILLDPHEEGGIWQCVKAAGVAEAAGIPVTLHSGGELGLSQAAYLHLAASIPNMNIAIDTEYYYHSVDIITEAFVIRDGRLDAPQEPGLGVLPDLDALERFRSSKVIGAYLDPDRPGWFAEKPKY</sequence>
<dbReference type="CDD" id="cd03316">
    <property type="entry name" value="MR_like"/>
    <property type="match status" value="1"/>
</dbReference>
<comment type="catalytic activity">
    <reaction evidence="1">
        <text>D-glucarate = 5-dehydro-4-deoxy-D-glucarate + H2O</text>
        <dbReference type="Rhea" id="RHEA:14573"/>
        <dbReference type="ChEBI" id="CHEBI:15377"/>
        <dbReference type="ChEBI" id="CHEBI:30612"/>
        <dbReference type="ChEBI" id="CHEBI:42819"/>
        <dbReference type="EC" id="4.2.1.40"/>
    </reaction>
</comment>
<dbReference type="OrthoDB" id="9775913at2"/>
<evidence type="ECO:0000313" key="7">
    <source>
        <dbReference type="Proteomes" id="UP000051562"/>
    </source>
</evidence>
<dbReference type="EMBL" id="LMAR01000094">
    <property type="protein sequence ID" value="KQK27697.1"/>
    <property type="molecule type" value="Genomic_DNA"/>
</dbReference>
<feature type="domain" description="Mandelate racemase/muconate lactonizing enzyme C-terminal" evidence="4">
    <location>
        <begin position="147"/>
        <end position="242"/>
    </location>
</feature>
<dbReference type="InterPro" id="IPR036849">
    <property type="entry name" value="Enolase-like_C_sf"/>
</dbReference>
<proteinExistence type="predicted"/>
<gene>
    <name evidence="5" type="ORF">ARD30_25250</name>
    <name evidence="6" type="ORF">SAMN05660750_00695</name>
</gene>
<dbReference type="PANTHER" id="PTHR48080">
    <property type="entry name" value="D-GALACTONATE DEHYDRATASE-RELATED"/>
    <property type="match status" value="1"/>
</dbReference>
<evidence type="ECO:0000313" key="6">
    <source>
        <dbReference type="EMBL" id="SKB44343.1"/>
    </source>
</evidence>
<dbReference type="SFLD" id="SFLDG00179">
    <property type="entry name" value="mandelate_racemase"/>
    <property type="match status" value="1"/>
</dbReference>
<evidence type="ECO:0000256" key="2">
    <source>
        <dbReference type="ARBA" id="ARBA00005183"/>
    </source>
</evidence>
<dbReference type="AlphaFoldDB" id="A0A0Q3LWE0"/>
<keyword evidence="7" id="KW-1185">Reference proteome</keyword>
<dbReference type="Proteomes" id="UP000051562">
    <property type="component" value="Unassembled WGS sequence"/>
</dbReference>